<dbReference type="GO" id="GO:0009298">
    <property type="term" value="P:GDP-mannose biosynthetic process"/>
    <property type="evidence" value="ECO:0007669"/>
    <property type="project" value="TreeGrafter"/>
</dbReference>
<organism evidence="3">
    <name type="scientific">uncultured Microvirga sp</name>
    <dbReference type="NCBI Taxonomy" id="412392"/>
    <lineage>
        <taxon>Bacteria</taxon>
        <taxon>Pseudomonadati</taxon>
        <taxon>Pseudomonadota</taxon>
        <taxon>Alphaproteobacteria</taxon>
        <taxon>Hyphomicrobiales</taxon>
        <taxon>Methylobacteriaceae</taxon>
        <taxon>Microvirga</taxon>
        <taxon>environmental samples</taxon>
    </lineage>
</organism>
<dbReference type="InterPro" id="IPR005835">
    <property type="entry name" value="NTP_transferase_dom"/>
</dbReference>
<keyword evidence="3" id="KW-0548">Nucleotidyltransferase</keyword>
<dbReference type="PANTHER" id="PTHR46390:SF1">
    <property type="entry name" value="MANNOSE-1-PHOSPHATE GUANYLYLTRANSFERASE"/>
    <property type="match status" value="1"/>
</dbReference>
<evidence type="ECO:0000313" key="3">
    <source>
        <dbReference type="EMBL" id="CAA9321887.1"/>
    </source>
</evidence>
<dbReference type="Pfam" id="PF00483">
    <property type="entry name" value="NTP_transferase"/>
    <property type="match status" value="1"/>
</dbReference>
<dbReference type="InterPro" id="IPR029044">
    <property type="entry name" value="Nucleotide-diphossugar_trans"/>
</dbReference>
<dbReference type="InterPro" id="IPR049577">
    <property type="entry name" value="GMPP_N"/>
</dbReference>
<dbReference type="PANTHER" id="PTHR46390">
    <property type="entry name" value="MANNOSE-1-PHOSPHATE GUANYLYLTRANSFERASE"/>
    <property type="match status" value="1"/>
</dbReference>
<feature type="domain" description="Nucleotidyl transferase" evidence="1">
    <location>
        <begin position="6"/>
        <end position="286"/>
    </location>
</feature>
<dbReference type="GO" id="GO:0004475">
    <property type="term" value="F:mannose-1-phosphate guanylyltransferase (GTP) activity"/>
    <property type="evidence" value="ECO:0007669"/>
    <property type="project" value="InterPro"/>
</dbReference>
<dbReference type="Gene3D" id="3.90.550.10">
    <property type="entry name" value="Spore Coat Polysaccharide Biosynthesis Protein SpsA, Chain A"/>
    <property type="match status" value="1"/>
</dbReference>
<dbReference type="GO" id="GO:0008928">
    <property type="term" value="F:mannose-1-phosphate guanylyltransferase (GDP) activity"/>
    <property type="evidence" value="ECO:0007669"/>
    <property type="project" value="UniProtKB-EC"/>
</dbReference>
<proteinExistence type="predicted"/>
<dbReference type="EMBL" id="CADCUC010000200">
    <property type="protein sequence ID" value="CAA9321887.1"/>
    <property type="molecule type" value="Genomic_DNA"/>
</dbReference>
<dbReference type="InterPro" id="IPR051161">
    <property type="entry name" value="Mannose-6P_isomerase_type2"/>
</dbReference>
<feature type="domain" description="MannoseP isomerase/GMP-like beta-helix" evidence="2">
    <location>
        <begin position="297"/>
        <end position="348"/>
    </location>
</feature>
<accession>A0A6J4L283</accession>
<dbReference type="Pfam" id="PF22640">
    <property type="entry name" value="ManC_GMP_beta-helix"/>
    <property type="match status" value="1"/>
</dbReference>
<sequence length="349" mass="36994">MAPILPIILSGGAGTRLWPLSTERSPKQFLRIWDGGRSLFQETVLRLVGEGFEPAAVICNIAQEDLVRRDAADAGAGLTTILLEPARRDSAAAIAAAAAWAEEAYGPDVVLAVFPSDHRIADAAAFRDLVVRSAAVAAQGHVVTFGIAPTRPATEFGYIERGAALAGFEDAYAVAQFREKPELATARAYVESGRFDWNSGMFVFTARTFRDEAVRHMPDIWETARSAIARGRARSGALEIDPDTFSGARQTSIDYALMEKAERVAVLPARFAWSDVGNWGAVHEALASGPGGTVTQGDVIAKDTAGALVITDGLPVRVLGLEGVAVVVAEGGVLVTRLDQAARVKEVLG</sequence>
<dbReference type="EC" id="2.7.7.22" evidence="3"/>
<keyword evidence="3" id="KW-0808">Transferase</keyword>
<dbReference type="SUPFAM" id="SSF53448">
    <property type="entry name" value="Nucleotide-diphospho-sugar transferases"/>
    <property type="match status" value="1"/>
</dbReference>
<dbReference type="AlphaFoldDB" id="A0A6J4L283"/>
<name>A0A6J4L283_9HYPH</name>
<evidence type="ECO:0000259" key="1">
    <source>
        <dbReference type="Pfam" id="PF00483"/>
    </source>
</evidence>
<evidence type="ECO:0000259" key="2">
    <source>
        <dbReference type="Pfam" id="PF22640"/>
    </source>
</evidence>
<dbReference type="InterPro" id="IPR054566">
    <property type="entry name" value="ManC/GMP-like_b-helix"/>
</dbReference>
<reference evidence="3" key="1">
    <citation type="submission" date="2020-02" db="EMBL/GenBank/DDBJ databases">
        <authorList>
            <person name="Meier V. D."/>
        </authorList>
    </citation>
    <scope>NUCLEOTIDE SEQUENCE</scope>
    <source>
        <strain evidence="3">AVDCRST_MAG90</strain>
    </source>
</reference>
<gene>
    <name evidence="3" type="ORF">AVDCRST_MAG90-1050</name>
</gene>
<protein>
    <submittedName>
        <fullName evidence="3">Mannose-1-phosphate guanylyltransferase (GDP)</fullName>
        <ecNumber evidence="3">2.7.7.22</ecNumber>
    </submittedName>
</protein>
<dbReference type="SUPFAM" id="SSF159283">
    <property type="entry name" value="Guanosine diphospho-D-mannose pyrophosphorylase/mannose-6-phosphate isomerase linker domain"/>
    <property type="match status" value="1"/>
</dbReference>
<dbReference type="CDD" id="cd02509">
    <property type="entry name" value="GDP-M1P_Guanylyltransferase"/>
    <property type="match status" value="1"/>
</dbReference>